<feature type="domain" description="HTH lacI-type" evidence="4">
    <location>
        <begin position="2"/>
        <end position="56"/>
    </location>
</feature>
<keyword evidence="2" id="KW-0238">DNA-binding</keyword>
<dbReference type="RefSeq" id="WP_003573584.1">
    <property type="nucleotide sequence ID" value="NZ_BAYM01000390.1"/>
</dbReference>
<gene>
    <name evidence="6" type="ORF">LC0644_2653</name>
</gene>
<organism evidence="6 7">
    <name type="scientific">Lacticaseibacillus paracasei NRIC 0644</name>
    <dbReference type="NCBI Taxonomy" id="1435038"/>
    <lineage>
        <taxon>Bacteria</taxon>
        <taxon>Bacillati</taxon>
        <taxon>Bacillota</taxon>
        <taxon>Bacilli</taxon>
        <taxon>Lactobacillales</taxon>
        <taxon>Lactobacillaceae</taxon>
        <taxon>Lacticaseibacillus</taxon>
    </lineage>
</organism>
<dbReference type="CDD" id="cd01392">
    <property type="entry name" value="HTH_LacI"/>
    <property type="match status" value="1"/>
</dbReference>
<proteinExistence type="predicted"/>
<reference evidence="7" key="1">
    <citation type="submission" date="2014-05" db="EMBL/GenBank/DDBJ databases">
        <title>Whole genome sequencing of Lactobacillus casei NRIC0644.</title>
        <authorList>
            <person name="Atarashi H."/>
            <person name="Yoshida Y."/>
            <person name="Fujimura S."/>
            <person name="Tanaka N."/>
            <person name="Shiwa Y."/>
            <person name="Yoshikawa H."/>
            <person name="Okada S."/>
            <person name="Nakagawa J."/>
        </authorList>
    </citation>
    <scope>NUCLEOTIDE SEQUENCE [LARGE SCALE GENOMIC DNA]</scope>
    <source>
        <strain evidence="7">NRIC0644</strain>
    </source>
</reference>
<dbReference type="InterPro" id="IPR000843">
    <property type="entry name" value="HTH_LacI"/>
</dbReference>
<dbReference type="InterPro" id="IPR010982">
    <property type="entry name" value="Lambda_DNA-bd_dom_sf"/>
</dbReference>
<feature type="domain" description="HTH merR-type" evidence="5">
    <location>
        <begin position="1"/>
        <end position="18"/>
    </location>
</feature>
<protein>
    <submittedName>
        <fullName evidence="6">Transcriptional regulator</fullName>
    </submittedName>
</protein>
<sequence>MATISEVAKLAGVSVSTVSRIINHKPHVSPRKAALVADAMAKLGYTPLQAARQMRGSGSQTIAVTVPYITNPFFSELVAAIERTADERSYKTVIVQTFGQKSHELNALEFLKTNQVDAVIMCAIENDWDLIKQYRQYGLIGICNEYVADPEVLMVRADQEGGMYAGTKYLLNRGYRKLAFCTGQQAIRYNDKLEDLNSDRYRGYLRALREFDLEPAVEWQFTDVGTIADGQDVLQRIMVMKHRPDAVIAGSDQAAAGMIAEAQTMQLKVPEELAVLGFDDQPLSQVVARPLTTIHQPVHEIGDRIANMVADDLEEKTVEDRQVVLPLSVVVRQSV</sequence>
<dbReference type="Pfam" id="PF13377">
    <property type="entry name" value="Peripla_BP_3"/>
    <property type="match status" value="1"/>
</dbReference>
<dbReference type="Proteomes" id="UP000032552">
    <property type="component" value="Unassembled WGS sequence"/>
</dbReference>
<dbReference type="CDD" id="cd06286">
    <property type="entry name" value="PBP1_CcpB-like"/>
    <property type="match status" value="1"/>
</dbReference>
<evidence type="ECO:0000313" key="6">
    <source>
        <dbReference type="EMBL" id="GAN38064.1"/>
    </source>
</evidence>
<dbReference type="SMART" id="SM00354">
    <property type="entry name" value="HTH_LACI"/>
    <property type="match status" value="1"/>
</dbReference>
<keyword evidence="3" id="KW-0804">Transcription</keyword>
<dbReference type="InterPro" id="IPR028082">
    <property type="entry name" value="Peripla_BP_I"/>
</dbReference>
<dbReference type="GO" id="GO:0000976">
    <property type="term" value="F:transcription cis-regulatory region binding"/>
    <property type="evidence" value="ECO:0007669"/>
    <property type="project" value="TreeGrafter"/>
</dbReference>
<name>A0A0C9Q0Y7_LACPA</name>
<dbReference type="SUPFAM" id="SSF47413">
    <property type="entry name" value="lambda repressor-like DNA-binding domains"/>
    <property type="match status" value="1"/>
</dbReference>
<evidence type="ECO:0000256" key="2">
    <source>
        <dbReference type="ARBA" id="ARBA00023125"/>
    </source>
</evidence>
<dbReference type="PROSITE" id="PS50932">
    <property type="entry name" value="HTH_LACI_2"/>
    <property type="match status" value="1"/>
</dbReference>
<accession>A0A0C9Q0Y7</accession>
<dbReference type="EMBL" id="BAYM01000390">
    <property type="protein sequence ID" value="GAN38064.1"/>
    <property type="molecule type" value="Genomic_DNA"/>
</dbReference>
<dbReference type="SUPFAM" id="SSF53822">
    <property type="entry name" value="Periplasmic binding protein-like I"/>
    <property type="match status" value="1"/>
</dbReference>
<dbReference type="PRINTS" id="PR00036">
    <property type="entry name" value="HTHLACI"/>
</dbReference>
<evidence type="ECO:0000256" key="1">
    <source>
        <dbReference type="ARBA" id="ARBA00023015"/>
    </source>
</evidence>
<dbReference type="PANTHER" id="PTHR30146:SF136">
    <property type="entry name" value="NTD BIOSYNTHESIS OPERON REGULATOR NTDR"/>
    <property type="match status" value="1"/>
</dbReference>
<comment type="caution">
    <text evidence="6">The sequence shown here is derived from an EMBL/GenBank/DDBJ whole genome shotgun (WGS) entry which is preliminary data.</text>
</comment>
<dbReference type="Gene3D" id="1.10.260.40">
    <property type="entry name" value="lambda repressor-like DNA-binding domains"/>
    <property type="match status" value="1"/>
</dbReference>
<evidence type="ECO:0000313" key="7">
    <source>
        <dbReference type="Proteomes" id="UP000032552"/>
    </source>
</evidence>
<dbReference type="Pfam" id="PF00356">
    <property type="entry name" value="LacI"/>
    <property type="match status" value="1"/>
</dbReference>
<dbReference type="InterPro" id="IPR046335">
    <property type="entry name" value="LacI/GalR-like_sensor"/>
</dbReference>
<dbReference type="PROSITE" id="PS00356">
    <property type="entry name" value="HTH_LACI_1"/>
    <property type="match status" value="1"/>
</dbReference>
<keyword evidence="1" id="KW-0805">Transcription regulation</keyword>
<evidence type="ECO:0000259" key="5">
    <source>
        <dbReference type="PROSITE" id="PS50937"/>
    </source>
</evidence>
<dbReference type="PROSITE" id="PS50937">
    <property type="entry name" value="HTH_MERR_2"/>
    <property type="match status" value="1"/>
</dbReference>
<dbReference type="GO" id="GO:0003700">
    <property type="term" value="F:DNA-binding transcription factor activity"/>
    <property type="evidence" value="ECO:0007669"/>
    <property type="project" value="TreeGrafter"/>
</dbReference>
<dbReference type="AlphaFoldDB" id="A0A0C9Q0Y7"/>
<dbReference type="Gene3D" id="3.40.50.2300">
    <property type="match status" value="2"/>
</dbReference>
<dbReference type="PANTHER" id="PTHR30146">
    <property type="entry name" value="LACI-RELATED TRANSCRIPTIONAL REPRESSOR"/>
    <property type="match status" value="1"/>
</dbReference>
<evidence type="ECO:0000256" key="3">
    <source>
        <dbReference type="ARBA" id="ARBA00023163"/>
    </source>
</evidence>
<dbReference type="InterPro" id="IPR000551">
    <property type="entry name" value="MerR-type_HTH_dom"/>
</dbReference>
<evidence type="ECO:0000259" key="4">
    <source>
        <dbReference type="PROSITE" id="PS50932"/>
    </source>
</evidence>